<gene>
    <name evidence="1" type="ORF">H8S08_11655</name>
</gene>
<dbReference type="Proteomes" id="UP000636891">
    <property type="component" value="Unassembled WGS sequence"/>
</dbReference>
<evidence type="ECO:0000313" key="1">
    <source>
        <dbReference type="EMBL" id="MBC5617660.1"/>
    </source>
</evidence>
<sequence>MKKILILMSCAALLFCGCKDDEDNQAKVSREYQTRIGLGQDGYLGSETNNLNQLNTLLEEGIANINKQFGVKFTINATGDTEEEAYAQCDAQAKQKYEEQSASIKAALVALQTSFNTKKAELLPSFTEDEKNKYYINDVAYGMAFYQKSIAIAPGYEDIYIVEDTANQVTFKAGKGDVQ</sequence>
<reference evidence="1 2" key="1">
    <citation type="submission" date="2020-08" db="EMBL/GenBank/DDBJ databases">
        <title>Genome public.</title>
        <authorList>
            <person name="Liu C."/>
            <person name="Sun Q."/>
        </authorList>
    </citation>
    <scope>NUCLEOTIDE SEQUENCE [LARGE SCALE GENOMIC DNA]</scope>
    <source>
        <strain evidence="1 2">New-7</strain>
    </source>
</reference>
<name>A0ABR7CPR5_9BACT</name>
<evidence type="ECO:0000313" key="2">
    <source>
        <dbReference type="Proteomes" id="UP000636891"/>
    </source>
</evidence>
<accession>A0ABR7CPR5</accession>
<dbReference type="PROSITE" id="PS51257">
    <property type="entry name" value="PROKAR_LIPOPROTEIN"/>
    <property type="match status" value="1"/>
</dbReference>
<comment type="caution">
    <text evidence="1">The sequence shown here is derived from an EMBL/GenBank/DDBJ whole genome shotgun (WGS) entry which is preliminary data.</text>
</comment>
<protein>
    <submittedName>
        <fullName evidence="1">Uncharacterized protein</fullName>
    </submittedName>
</protein>
<organism evidence="1 2">
    <name type="scientific">Alistipes hominis</name>
    <dbReference type="NCBI Taxonomy" id="2763015"/>
    <lineage>
        <taxon>Bacteria</taxon>
        <taxon>Pseudomonadati</taxon>
        <taxon>Bacteroidota</taxon>
        <taxon>Bacteroidia</taxon>
        <taxon>Bacteroidales</taxon>
        <taxon>Rikenellaceae</taxon>
        <taxon>Alistipes</taxon>
    </lineage>
</organism>
<dbReference type="EMBL" id="JACOOK010000007">
    <property type="protein sequence ID" value="MBC5617660.1"/>
    <property type="molecule type" value="Genomic_DNA"/>
</dbReference>
<proteinExistence type="predicted"/>
<dbReference type="RefSeq" id="WP_118655354.1">
    <property type="nucleotide sequence ID" value="NZ_JACOOK010000007.1"/>
</dbReference>
<keyword evidence="2" id="KW-1185">Reference proteome</keyword>